<dbReference type="SUPFAM" id="SSF63867">
    <property type="entry name" value="MoeA C-terminal domain-like"/>
    <property type="match status" value="1"/>
</dbReference>
<evidence type="ECO:0000256" key="1">
    <source>
        <dbReference type="ARBA" id="ARBA00001946"/>
    </source>
</evidence>
<dbReference type="InterPro" id="IPR001453">
    <property type="entry name" value="MoaB/Mog_dom"/>
</dbReference>
<dbReference type="Pfam" id="PF03454">
    <property type="entry name" value="MoeA_C"/>
    <property type="match status" value="1"/>
</dbReference>
<evidence type="ECO:0000256" key="6">
    <source>
        <dbReference type="ARBA" id="ARBA00021108"/>
    </source>
</evidence>
<dbReference type="PANTHER" id="PTHR10192">
    <property type="entry name" value="MOLYBDOPTERIN BIOSYNTHESIS PROTEIN"/>
    <property type="match status" value="1"/>
</dbReference>
<dbReference type="SUPFAM" id="SSF63882">
    <property type="entry name" value="MoeA N-terminal region -like"/>
    <property type="match status" value="1"/>
</dbReference>
<comment type="pathway">
    <text evidence="3 13">Cofactor biosynthesis; molybdopterin biosynthesis.</text>
</comment>
<dbReference type="Gene3D" id="2.170.190.11">
    <property type="entry name" value="Molybdopterin biosynthesis moea protein, domain 3"/>
    <property type="match status" value="1"/>
</dbReference>
<evidence type="ECO:0000256" key="7">
    <source>
        <dbReference type="ARBA" id="ARBA00022505"/>
    </source>
</evidence>
<dbReference type="GO" id="GO:0061599">
    <property type="term" value="F:molybdopterin molybdotransferase activity"/>
    <property type="evidence" value="ECO:0007669"/>
    <property type="project" value="UniProtKB-UniRule"/>
</dbReference>
<protein>
    <recommendedName>
        <fullName evidence="6 13">Molybdopterin molybdenumtransferase</fullName>
        <ecNumber evidence="5 13">2.10.1.1</ecNumber>
    </recommendedName>
</protein>
<dbReference type="CDD" id="cd00887">
    <property type="entry name" value="MoeA"/>
    <property type="match status" value="1"/>
</dbReference>
<evidence type="ECO:0000256" key="5">
    <source>
        <dbReference type="ARBA" id="ARBA00013269"/>
    </source>
</evidence>
<dbReference type="NCBIfam" id="NF007960">
    <property type="entry name" value="PRK10680.1"/>
    <property type="match status" value="1"/>
</dbReference>
<comment type="catalytic activity">
    <reaction evidence="12">
        <text>adenylyl-molybdopterin + molybdate = Mo-molybdopterin + AMP + H(+)</text>
        <dbReference type="Rhea" id="RHEA:35047"/>
        <dbReference type="ChEBI" id="CHEBI:15378"/>
        <dbReference type="ChEBI" id="CHEBI:36264"/>
        <dbReference type="ChEBI" id="CHEBI:62727"/>
        <dbReference type="ChEBI" id="CHEBI:71302"/>
        <dbReference type="ChEBI" id="CHEBI:456215"/>
        <dbReference type="EC" id="2.10.1.1"/>
    </reaction>
</comment>
<dbReference type="Gene3D" id="2.40.340.10">
    <property type="entry name" value="MoeA, C-terminal, domain IV"/>
    <property type="match status" value="1"/>
</dbReference>
<evidence type="ECO:0000256" key="11">
    <source>
        <dbReference type="ARBA" id="ARBA00023150"/>
    </source>
</evidence>
<dbReference type="STRING" id="1235990.BMSBPS_0363"/>
<evidence type="ECO:0000256" key="10">
    <source>
        <dbReference type="ARBA" id="ARBA00022842"/>
    </source>
</evidence>
<evidence type="ECO:0000256" key="2">
    <source>
        <dbReference type="ARBA" id="ARBA00002901"/>
    </source>
</evidence>
<dbReference type="InterPro" id="IPR038987">
    <property type="entry name" value="MoeA-like"/>
</dbReference>
<evidence type="ECO:0000256" key="12">
    <source>
        <dbReference type="ARBA" id="ARBA00047317"/>
    </source>
</evidence>
<dbReference type="PATRIC" id="fig|1235990.3.peg.726"/>
<dbReference type="KEGG" id="hhs:HHS_07290"/>
<dbReference type="UniPathway" id="UPA00344"/>
<name>U3U8K9_9GAMM</name>
<evidence type="ECO:0000256" key="3">
    <source>
        <dbReference type="ARBA" id="ARBA00005046"/>
    </source>
</evidence>
<dbReference type="Proteomes" id="UP000016900">
    <property type="component" value="Chromosome"/>
</dbReference>
<evidence type="ECO:0000256" key="8">
    <source>
        <dbReference type="ARBA" id="ARBA00022679"/>
    </source>
</evidence>
<dbReference type="SMART" id="SM00852">
    <property type="entry name" value="MoCF_biosynth"/>
    <property type="match status" value="1"/>
</dbReference>
<gene>
    <name evidence="15" type="ORF">HHS_07290</name>
</gene>
<dbReference type="EC" id="2.10.1.1" evidence="5 13"/>
<evidence type="ECO:0000259" key="14">
    <source>
        <dbReference type="SMART" id="SM00852"/>
    </source>
</evidence>
<dbReference type="InterPro" id="IPR036425">
    <property type="entry name" value="MoaB/Mog-like_dom_sf"/>
</dbReference>
<dbReference type="Gene3D" id="3.40.980.10">
    <property type="entry name" value="MoaB/Mog-like domain"/>
    <property type="match status" value="1"/>
</dbReference>
<dbReference type="Pfam" id="PF03453">
    <property type="entry name" value="MoeA_N"/>
    <property type="match status" value="1"/>
</dbReference>
<dbReference type="InterPro" id="IPR036135">
    <property type="entry name" value="MoeA_linker/N_sf"/>
</dbReference>
<accession>U3U8K9</accession>
<dbReference type="AlphaFoldDB" id="U3U8K9"/>
<comment type="function">
    <text evidence="2 13">Catalyzes the insertion of molybdate into adenylated molybdopterin with the concomitant release of AMP.</text>
</comment>
<keyword evidence="9 13" id="KW-0479">Metal-binding</keyword>
<proteinExistence type="inferred from homology"/>
<dbReference type="FunFam" id="3.40.980.10:FF:000004">
    <property type="entry name" value="Molybdopterin molybdenumtransferase"/>
    <property type="match status" value="1"/>
</dbReference>
<dbReference type="InterPro" id="IPR005111">
    <property type="entry name" value="MoeA_C_domain_IV"/>
</dbReference>
<feature type="domain" description="MoaB/Mog" evidence="14">
    <location>
        <begin position="165"/>
        <end position="302"/>
    </location>
</feature>
<dbReference type="PANTHER" id="PTHR10192:SF5">
    <property type="entry name" value="GEPHYRIN"/>
    <property type="match status" value="1"/>
</dbReference>
<comment type="similarity">
    <text evidence="4 13">Belongs to the MoeA family.</text>
</comment>
<dbReference type="GO" id="GO:0006777">
    <property type="term" value="P:Mo-molybdopterin cofactor biosynthetic process"/>
    <property type="evidence" value="ECO:0007669"/>
    <property type="project" value="UniProtKB-UniRule"/>
</dbReference>
<dbReference type="SUPFAM" id="SSF53218">
    <property type="entry name" value="Molybdenum cofactor biosynthesis proteins"/>
    <property type="match status" value="1"/>
</dbReference>
<evidence type="ECO:0000313" key="15">
    <source>
        <dbReference type="EMBL" id="BAO00699.1"/>
    </source>
</evidence>
<keyword evidence="11 13" id="KW-0501">Molybdenum cofactor biosynthesis</keyword>
<dbReference type="InterPro" id="IPR036688">
    <property type="entry name" value="MoeA_C_domain_IV_sf"/>
</dbReference>
<keyword evidence="8 13" id="KW-0808">Transferase</keyword>
<dbReference type="EMBL" id="AP012554">
    <property type="protein sequence ID" value="BAO00699.1"/>
    <property type="molecule type" value="Genomic_DNA"/>
</dbReference>
<keyword evidence="10 13" id="KW-0460">Magnesium</keyword>
<dbReference type="GO" id="GO:0046872">
    <property type="term" value="F:metal ion binding"/>
    <property type="evidence" value="ECO:0007669"/>
    <property type="project" value="UniProtKB-UniRule"/>
</dbReference>
<dbReference type="NCBIfam" id="NF045515">
    <property type="entry name" value="Glp_gephyrin"/>
    <property type="match status" value="1"/>
</dbReference>
<dbReference type="NCBIfam" id="TIGR00177">
    <property type="entry name" value="molyb_syn"/>
    <property type="match status" value="1"/>
</dbReference>
<organism evidence="15 16">
    <name type="scientific">Candidatus Pantoea carbekii</name>
    <dbReference type="NCBI Taxonomy" id="1235990"/>
    <lineage>
        <taxon>Bacteria</taxon>
        <taxon>Pseudomonadati</taxon>
        <taxon>Pseudomonadota</taxon>
        <taxon>Gammaproteobacteria</taxon>
        <taxon>Enterobacterales</taxon>
        <taxon>Erwiniaceae</taxon>
        <taxon>Pantoea</taxon>
    </lineage>
</organism>
<dbReference type="InterPro" id="IPR008284">
    <property type="entry name" value="MoCF_biosynth_CS"/>
</dbReference>
<keyword evidence="7 13" id="KW-0500">Molybdenum</keyword>
<dbReference type="GO" id="GO:0005829">
    <property type="term" value="C:cytosol"/>
    <property type="evidence" value="ECO:0007669"/>
    <property type="project" value="TreeGrafter"/>
</dbReference>
<dbReference type="InterPro" id="IPR005110">
    <property type="entry name" value="MoeA_linker/N"/>
</dbReference>
<dbReference type="eggNOG" id="COG0303">
    <property type="taxonomic scope" value="Bacteria"/>
</dbReference>
<evidence type="ECO:0000256" key="4">
    <source>
        <dbReference type="ARBA" id="ARBA00010763"/>
    </source>
</evidence>
<evidence type="ECO:0000256" key="9">
    <source>
        <dbReference type="ARBA" id="ARBA00022723"/>
    </source>
</evidence>
<keyword evidence="16" id="KW-1185">Reference proteome</keyword>
<evidence type="ECO:0000256" key="13">
    <source>
        <dbReference type="RuleBase" id="RU365090"/>
    </source>
</evidence>
<sequence length="394" mass="43657">MQEQLIPVSDYLELSLFQALGRITAQPIFSPSNKPSFDNSAMDGYAVRMNDITINRVMPIAGTIFAGIPFTGKWPNGSVLRIMTGAKIPTTCNVVVMQEHIEHCNNGIVITQPVYVGQNIRRMGEEIKINSKVLSSGTRLGIAELSLLASLGIKKIHVLRKLRVAILSIGNELQTLGKSLLEGKIYDINRFTLMFMLNQLGCEVIDLGIVEDNMQDLCEAFNTGNSVADVVITSGGVSVGEMDFTKKILENLGTIILWKLAIKPGKPFLFGQLKNSLFCGLPGNTVSATVTFYHLVQPMLLRLMGQTDRIYPLRQKARAIDFLKKSPGRLEFQRGILSCAKDGVLEVSSTGLQDSHIFSSFVIGDCFIVLECERGNVYPGEWVEIEYFNNLFRR</sequence>
<dbReference type="FunFam" id="2.40.340.10:FF:000003">
    <property type="entry name" value="Molybdopterin molybdenumtransferase"/>
    <property type="match status" value="1"/>
</dbReference>
<reference evidence="15 16" key="1">
    <citation type="submission" date="2012-10" db="EMBL/GenBank/DDBJ databases">
        <title>Genome sequence of the symbiont of the pentatomidae stink bug Halyomorpha halys.</title>
        <authorList>
            <person name="Kobayashi H."/>
            <person name="Fujii-Muramatsu R."/>
            <person name="Takeishi K."/>
            <person name="Noda H."/>
        </authorList>
    </citation>
    <scope>NUCLEOTIDE SEQUENCE [LARGE SCALE GENOMIC DNA]</scope>
</reference>
<comment type="cofactor">
    <cofactor evidence="1 13">
        <name>Mg(2+)</name>
        <dbReference type="ChEBI" id="CHEBI:18420"/>
    </cofactor>
</comment>
<dbReference type="Pfam" id="PF00994">
    <property type="entry name" value="MoCF_biosynth"/>
    <property type="match status" value="1"/>
</dbReference>
<evidence type="ECO:0000313" key="16">
    <source>
        <dbReference type="Proteomes" id="UP000016900"/>
    </source>
</evidence>
<dbReference type="Gene3D" id="3.90.105.10">
    <property type="entry name" value="Molybdopterin biosynthesis moea protein, domain 2"/>
    <property type="match status" value="1"/>
</dbReference>
<dbReference type="PROSITE" id="PS01079">
    <property type="entry name" value="MOCF_BIOSYNTHESIS_2"/>
    <property type="match status" value="1"/>
</dbReference>